<dbReference type="FunFam" id="3.40.50.300:FF:000224">
    <property type="entry name" value="Energy-coupling factor transporter ATP-binding protein EcfA"/>
    <property type="match status" value="1"/>
</dbReference>
<evidence type="ECO:0000259" key="9">
    <source>
        <dbReference type="PROSITE" id="PS50893"/>
    </source>
</evidence>
<sequence>MIKIKNLTYTYPGIDEDSEGKTALCDVSIDINKGDFVAILGHNGSGKSTLGKLLNAQIKPTMGEILVDDISSSDEGSEWDIRKKCSMVFQNPDNQMVATTVEEEVAFGPENLRVQHPELRERVDKAIDQVGMSAYKHRNPSNLSGGQKQRVSIAGVIAMLSDYIIFDEPTAMLDPQGRKDVISLIQSLNKDYNKTIIYITHYMEEAVLADKIVVLDRGKKALEGSSREVFSQVKKMKELGLTVPQVTEVAYGLSQKGIKFDRLPLTVEEFLESL</sequence>
<dbReference type="InterPro" id="IPR050095">
    <property type="entry name" value="ECF_ABC_transporter_ATP-bd"/>
</dbReference>
<dbReference type="GO" id="GO:0042626">
    <property type="term" value="F:ATPase-coupled transmembrane transporter activity"/>
    <property type="evidence" value="ECO:0007669"/>
    <property type="project" value="TreeGrafter"/>
</dbReference>
<evidence type="ECO:0000256" key="4">
    <source>
        <dbReference type="ARBA" id="ARBA00022475"/>
    </source>
</evidence>
<keyword evidence="3" id="KW-0813">Transport</keyword>
<dbReference type="InterPro" id="IPR017871">
    <property type="entry name" value="ABC_transporter-like_CS"/>
</dbReference>
<dbReference type="InterPro" id="IPR015856">
    <property type="entry name" value="ABC_transpr_CbiO/EcfA_su"/>
</dbReference>
<comment type="subcellular location">
    <subcellularLocation>
        <location evidence="1">Cell membrane</location>
        <topology evidence="1">Peripheral membrane protein</topology>
    </subcellularLocation>
</comment>
<dbReference type="Proteomes" id="UP000029579">
    <property type="component" value="Unassembled WGS sequence"/>
</dbReference>
<dbReference type="NCBIfam" id="TIGR04520">
    <property type="entry name" value="ECF_ATPase_1"/>
    <property type="match status" value="1"/>
</dbReference>
<name>A0A095X1L4_9FIRM</name>
<dbReference type="Pfam" id="PF00005">
    <property type="entry name" value="ABC_tran"/>
    <property type="match status" value="1"/>
</dbReference>
<evidence type="ECO:0000256" key="3">
    <source>
        <dbReference type="ARBA" id="ARBA00022448"/>
    </source>
</evidence>
<dbReference type="InterPro" id="IPR003439">
    <property type="entry name" value="ABC_transporter-like_ATP-bd"/>
</dbReference>
<evidence type="ECO:0000256" key="7">
    <source>
        <dbReference type="ARBA" id="ARBA00022967"/>
    </source>
</evidence>
<dbReference type="GO" id="GO:0016887">
    <property type="term" value="F:ATP hydrolysis activity"/>
    <property type="evidence" value="ECO:0007669"/>
    <property type="project" value="InterPro"/>
</dbReference>
<keyword evidence="5" id="KW-0547">Nucleotide-binding</keyword>
<comment type="caution">
    <text evidence="10">The sequence shown here is derived from an EMBL/GenBank/DDBJ whole genome shotgun (WGS) entry which is preliminary data.</text>
</comment>
<dbReference type="PANTHER" id="PTHR43553">
    <property type="entry name" value="HEAVY METAL TRANSPORTER"/>
    <property type="match status" value="1"/>
</dbReference>
<accession>A0A095X1L4</accession>
<evidence type="ECO:0000313" key="11">
    <source>
        <dbReference type="Proteomes" id="UP000029579"/>
    </source>
</evidence>
<keyword evidence="8" id="KW-0472">Membrane</keyword>
<dbReference type="SMART" id="SM00382">
    <property type="entry name" value="AAA"/>
    <property type="match status" value="1"/>
</dbReference>
<dbReference type="InterPro" id="IPR027417">
    <property type="entry name" value="P-loop_NTPase"/>
</dbReference>
<feature type="domain" description="ABC transporter" evidence="9">
    <location>
        <begin position="2"/>
        <end position="242"/>
    </location>
</feature>
<dbReference type="eggNOG" id="COG1122">
    <property type="taxonomic scope" value="Bacteria"/>
</dbReference>
<gene>
    <name evidence="10" type="ORF">HMPREF1630_05755</name>
</gene>
<dbReference type="InterPro" id="IPR030947">
    <property type="entry name" value="EcfA_1"/>
</dbReference>
<dbReference type="PANTHER" id="PTHR43553:SF24">
    <property type="entry name" value="ENERGY-COUPLING FACTOR TRANSPORTER ATP-BINDING PROTEIN ECFA1"/>
    <property type="match status" value="1"/>
</dbReference>
<dbReference type="SUPFAM" id="SSF52540">
    <property type="entry name" value="P-loop containing nucleoside triphosphate hydrolases"/>
    <property type="match status" value="1"/>
</dbReference>
<dbReference type="InterPro" id="IPR003593">
    <property type="entry name" value="AAA+_ATPase"/>
</dbReference>
<keyword evidence="6 10" id="KW-0067">ATP-binding</keyword>
<protein>
    <submittedName>
        <fullName evidence="10">Cobalt ABC transporter ATP-binding protein</fullName>
    </submittedName>
</protein>
<evidence type="ECO:0000256" key="5">
    <source>
        <dbReference type="ARBA" id="ARBA00022741"/>
    </source>
</evidence>
<evidence type="ECO:0000256" key="1">
    <source>
        <dbReference type="ARBA" id="ARBA00004202"/>
    </source>
</evidence>
<proteinExistence type="inferred from homology"/>
<dbReference type="EMBL" id="JRMW01000035">
    <property type="protein sequence ID" value="KGF03945.1"/>
    <property type="molecule type" value="Genomic_DNA"/>
</dbReference>
<evidence type="ECO:0000313" key="10">
    <source>
        <dbReference type="EMBL" id="KGF03945.1"/>
    </source>
</evidence>
<dbReference type="GO" id="GO:0043190">
    <property type="term" value="C:ATP-binding cassette (ABC) transporter complex"/>
    <property type="evidence" value="ECO:0007669"/>
    <property type="project" value="TreeGrafter"/>
</dbReference>
<dbReference type="AlphaFoldDB" id="A0A095X1L4"/>
<dbReference type="PROSITE" id="PS50893">
    <property type="entry name" value="ABC_TRANSPORTER_2"/>
    <property type="match status" value="1"/>
</dbReference>
<reference evidence="10 11" key="1">
    <citation type="submission" date="2014-07" db="EMBL/GenBank/DDBJ databases">
        <authorList>
            <person name="McCorrison J."/>
            <person name="Sanka R."/>
            <person name="Torralba M."/>
            <person name="Gillis M."/>
            <person name="Haft D.H."/>
            <person name="Methe B."/>
            <person name="Sutton G."/>
            <person name="Nelson K.E."/>
        </authorList>
    </citation>
    <scope>NUCLEOTIDE SEQUENCE [LARGE SCALE GENOMIC DNA]</scope>
    <source>
        <strain evidence="10 11">S7-1-13</strain>
    </source>
</reference>
<evidence type="ECO:0000256" key="6">
    <source>
        <dbReference type="ARBA" id="ARBA00022840"/>
    </source>
</evidence>
<evidence type="ECO:0000256" key="2">
    <source>
        <dbReference type="ARBA" id="ARBA00005417"/>
    </source>
</evidence>
<dbReference type="CDD" id="cd03225">
    <property type="entry name" value="ABC_cobalt_CbiO_domain1"/>
    <property type="match status" value="1"/>
</dbReference>
<dbReference type="PROSITE" id="PS00211">
    <property type="entry name" value="ABC_TRANSPORTER_1"/>
    <property type="match status" value="1"/>
</dbReference>
<organism evidence="10 11">
    <name type="scientific">Anaerococcus lactolyticus S7-1-13</name>
    <dbReference type="NCBI Taxonomy" id="1284686"/>
    <lineage>
        <taxon>Bacteria</taxon>
        <taxon>Bacillati</taxon>
        <taxon>Bacillota</taxon>
        <taxon>Tissierellia</taxon>
        <taxon>Tissierellales</taxon>
        <taxon>Peptoniphilaceae</taxon>
        <taxon>Anaerococcus</taxon>
    </lineage>
</organism>
<comment type="similarity">
    <text evidence="2">Belongs to the ABC transporter superfamily.</text>
</comment>
<keyword evidence="4" id="KW-1003">Cell membrane</keyword>
<dbReference type="GO" id="GO:0005524">
    <property type="term" value="F:ATP binding"/>
    <property type="evidence" value="ECO:0007669"/>
    <property type="project" value="UniProtKB-KW"/>
</dbReference>
<dbReference type="OrthoDB" id="9784332at2"/>
<dbReference type="Gene3D" id="3.40.50.300">
    <property type="entry name" value="P-loop containing nucleotide triphosphate hydrolases"/>
    <property type="match status" value="1"/>
</dbReference>
<dbReference type="RefSeq" id="WP_037327874.1">
    <property type="nucleotide sequence ID" value="NZ_JRMW01000035.1"/>
</dbReference>
<keyword evidence="7" id="KW-1278">Translocase</keyword>
<evidence type="ECO:0000256" key="8">
    <source>
        <dbReference type="ARBA" id="ARBA00023136"/>
    </source>
</evidence>